<accession>A0AAV7V692</accession>
<evidence type="ECO:0000313" key="1">
    <source>
        <dbReference type="EMBL" id="KAJ1195557.1"/>
    </source>
</evidence>
<dbReference type="AlphaFoldDB" id="A0AAV7V692"/>
<comment type="caution">
    <text evidence="1">The sequence shown here is derived from an EMBL/GenBank/DDBJ whole genome shotgun (WGS) entry which is preliminary data.</text>
</comment>
<reference evidence="1" key="1">
    <citation type="journal article" date="2022" name="bioRxiv">
        <title>Sequencing and chromosome-scale assembly of the giantPleurodeles waltlgenome.</title>
        <authorList>
            <person name="Brown T."/>
            <person name="Elewa A."/>
            <person name="Iarovenko S."/>
            <person name="Subramanian E."/>
            <person name="Araus A.J."/>
            <person name="Petzold A."/>
            <person name="Susuki M."/>
            <person name="Suzuki K.-i.T."/>
            <person name="Hayashi T."/>
            <person name="Toyoda A."/>
            <person name="Oliveira C."/>
            <person name="Osipova E."/>
            <person name="Leigh N.D."/>
            <person name="Simon A."/>
            <person name="Yun M.H."/>
        </authorList>
    </citation>
    <scope>NUCLEOTIDE SEQUENCE</scope>
    <source>
        <strain evidence="1">20211129_DDA</strain>
        <tissue evidence="1">Liver</tissue>
    </source>
</reference>
<gene>
    <name evidence="1" type="ORF">NDU88_004836</name>
</gene>
<evidence type="ECO:0000313" key="2">
    <source>
        <dbReference type="Proteomes" id="UP001066276"/>
    </source>
</evidence>
<organism evidence="1 2">
    <name type="scientific">Pleurodeles waltl</name>
    <name type="common">Iberian ribbed newt</name>
    <dbReference type="NCBI Taxonomy" id="8319"/>
    <lineage>
        <taxon>Eukaryota</taxon>
        <taxon>Metazoa</taxon>
        <taxon>Chordata</taxon>
        <taxon>Craniata</taxon>
        <taxon>Vertebrata</taxon>
        <taxon>Euteleostomi</taxon>
        <taxon>Amphibia</taxon>
        <taxon>Batrachia</taxon>
        <taxon>Caudata</taxon>
        <taxon>Salamandroidea</taxon>
        <taxon>Salamandridae</taxon>
        <taxon>Pleurodelinae</taxon>
        <taxon>Pleurodeles</taxon>
    </lineage>
</organism>
<keyword evidence="2" id="KW-1185">Reference proteome</keyword>
<dbReference type="EMBL" id="JANPWB010000004">
    <property type="protein sequence ID" value="KAJ1195557.1"/>
    <property type="molecule type" value="Genomic_DNA"/>
</dbReference>
<protein>
    <submittedName>
        <fullName evidence="1">Uncharacterized protein</fullName>
    </submittedName>
</protein>
<proteinExistence type="predicted"/>
<sequence>MASFSRPSRLLPQETDVIPRVLTISLSPEKAPANAPGGAKHVLADSHGFFLDVLLMYLALETHSFLEIIRSLRLK</sequence>
<name>A0AAV7V692_PLEWA</name>
<dbReference type="Proteomes" id="UP001066276">
    <property type="component" value="Chromosome 2_2"/>
</dbReference>